<feature type="domain" description="Nucleoporin POM152 first Ig-like" evidence="6">
    <location>
        <begin position="203"/>
        <end position="311"/>
    </location>
</feature>
<sequence>MSSTPRLRSGAFPQTPGTVARGAPPTPSPTPSPAATPSTRSPLPLAPQNSPSRAANTAPLIPLRILDAPTQRFYALAVYAALLAWRLYDWVQLVEDNAESFWLLLKWIAIDFIFLFGLPELRIPWLELSQPFVVMAFFVHVALNFMLMFNIGLPWQSWLLGMLKVFYDRELAISEHNVKLSNILHNSSLIMGRQIINILPEGSAVLNSEGAPFCLGGDRKVVLLPINFNSTTPVEVELIRVDLETNREEVLRLSRSQLREIERQTKRQATDGAPTVVQFDYPAKKPGAYRLGKVLDEYKLEVQRRTPYTFVVPCPEAGFGSTPSSGRCLGDLSDLSLQVDGTPPLKIVYSRTINGKDHSFHFQSLQPDGFTSPLLGSLHSTNLIPIDDEDISWARSQQVKVGLNESMHTGGQWEYSVDEVHDAFGNMVKYLSPAEDPDMKPRPRHLSQHFSVKERPRARLEGCDLRNPLKVAKGDSKELPVAFQISGRTRDDTTHTVAWQFSPIDTLTKNGEHGDVVSIGSYSAKNARDRPKISAPGLYTLKSVASGACEGEIEEPSACLLLNPLEPQLTLRADDITDACAGNSIGLRVDLDLIGTPPFIVRYDVISNGEVRSERTQVLGMRSQLELIPRVAGSHKYIFKQIDDDIYKGQPLIGSEYVLEQDVKPAASAIIQHSTGKLSACLEEAIEVDILLLGEPPFTLEWELVHDGKRKQHRATSIEENTFTIKTAPLTQGGEYTLALTSVQDKRACRNFLHQEVKLSVRRQRPRAAFGLLENKRKVKAIEDAKINIPLRLTGVGPWKISYRNLNDKSRILEKSLSSDNDILAVSDQGIFEIMDIYDKQCHGTVDPKASTFEVNWFPRPELSLVPKESISEHRGQYVKKDVCEGDIDVFEIGLKGSPPYHVEYEVRHKPSQGTGSLSRRSFDAAFGKASIQMDTAKSGLYTYKFSSLADNLYNSDKRFQPLVLEQKVNAKPSASFVKPGQSFKYCLSDSENSDNIPITLTGVAPFYVEIEVKHQTGSVPETYRIPSIESNSYGIQIPRQYLKLGSQQVRIRKVRDARGCQEEIEVGGPSVQVQLYDAPAIYPLETRADYCVGERITYSLSGTPPFEVWYTFDGMQRKAKSPTTNFRRIAETPGEFTITSVSDKASECRASVDIVKTIHPMPAVKISKGRNVKVDIHEGSEVDILFEFWGTPPFEFTYTRSTNERKGQKSQVLETRHDTSYEHSKVVRASQEGTYEVVAIKDKYCAFSTQMVENKDKSQKLLTF</sequence>
<accession>A0AAJ0FLC9</accession>
<feature type="domain" description="Nucleoporin POM152 immunoglobulin-like" evidence="3">
    <location>
        <begin position="881"/>
        <end position="971"/>
    </location>
</feature>
<dbReference type="GO" id="GO:0006999">
    <property type="term" value="P:nuclear pore organization"/>
    <property type="evidence" value="ECO:0007669"/>
    <property type="project" value="TreeGrafter"/>
</dbReference>
<feature type="transmembrane region" description="Helical" evidence="2">
    <location>
        <begin position="100"/>
        <end position="119"/>
    </location>
</feature>
<feature type="domain" description="Nucleoporin POM152 N-terminal transmembrane" evidence="4">
    <location>
        <begin position="67"/>
        <end position="151"/>
    </location>
</feature>
<reference evidence="8" key="1">
    <citation type="submission" date="2023-06" db="EMBL/GenBank/DDBJ databases">
        <title>Genome-scale phylogeny and comparative genomics of the fungal order Sordariales.</title>
        <authorList>
            <consortium name="Lawrence Berkeley National Laboratory"/>
            <person name="Hensen N."/>
            <person name="Bonometti L."/>
            <person name="Westerberg I."/>
            <person name="Brannstrom I.O."/>
            <person name="Guillou S."/>
            <person name="Cros-Aarteil S."/>
            <person name="Calhoun S."/>
            <person name="Haridas S."/>
            <person name="Kuo A."/>
            <person name="Mondo S."/>
            <person name="Pangilinan J."/>
            <person name="Riley R."/>
            <person name="Labutti K."/>
            <person name="Andreopoulos B."/>
            <person name="Lipzen A."/>
            <person name="Chen C."/>
            <person name="Yanf M."/>
            <person name="Daum C."/>
            <person name="Ng V."/>
            <person name="Clum A."/>
            <person name="Steindorff A."/>
            <person name="Ohm R."/>
            <person name="Martin F."/>
            <person name="Silar P."/>
            <person name="Natvig D."/>
            <person name="Lalanne C."/>
            <person name="Gautier V."/>
            <person name="Ament-Velasquez S.L."/>
            <person name="Kruys A."/>
            <person name="Hutchinson M.I."/>
            <person name="Powell A.J."/>
            <person name="Barry K."/>
            <person name="Miller A.N."/>
            <person name="Grigoriev I.V."/>
            <person name="Debuchy R."/>
            <person name="Gladieux P."/>
            <person name="Thoren M.H."/>
            <person name="Johannesson H."/>
        </authorList>
    </citation>
    <scope>NUCLEOTIDE SEQUENCE</scope>
    <source>
        <strain evidence="8">8032-3</strain>
    </source>
</reference>
<dbReference type="RefSeq" id="XP_060282757.1">
    <property type="nucleotide sequence ID" value="XM_060428155.1"/>
</dbReference>
<dbReference type="Pfam" id="PF24097">
    <property type="entry name" value="TMD_POM152"/>
    <property type="match status" value="1"/>
</dbReference>
<feature type="domain" description="Nucleoporin POM152 immunoglobulin-like" evidence="3">
    <location>
        <begin position="563"/>
        <end position="665"/>
    </location>
</feature>
<evidence type="ECO:0000259" key="5">
    <source>
        <dbReference type="Pfam" id="PF24312"/>
    </source>
</evidence>
<proteinExistence type="predicted"/>
<feature type="compositionally biased region" description="Pro residues" evidence="1">
    <location>
        <begin position="24"/>
        <end position="34"/>
    </location>
</feature>
<feature type="transmembrane region" description="Helical" evidence="2">
    <location>
        <begin position="73"/>
        <end position="88"/>
    </location>
</feature>
<name>A0AAJ0FLC9_9PEZI</name>
<dbReference type="AlphaFoldDB" id="A0AAJ0FLC9"/>
<comment type="caution">
    <text evidence="8">The sequence shown here is derived from an EMBL/GenBank/DDBJ whole genome shotgun (WGS) entry which is preliminary data.</text>
</comment>
<dbReference type="Proteomes" id="UP001244011">
    <property type="component" value="Unassembled WGS sequence"/>
</dbReference>
<dbReference type="GeneID" id="85311342"/>
<feature type="region of interest" description="Disordered" evidence="1">
    <location>
        <begin position="1"/>
        <end position="54"/>
    </location>
</feature>
<evidence type="ECO:0000313" key="9">
    <source>
        <dbReference type="Proteomes" id="UP001244011"/>
    </source>
</evidence>
<feature type="domain" description="Nucleoporin POM152 ninth Ig-like" evidence="7">
    <location>
        <begin position="1080"/>
        <end position="1157"/>
    </location>
</feature>
<evidence type="ECO:0008006" key="10">
    <source>
        <dbReference type="Google" id="ProtNLM"/>
    </source>
</evidence>
<dbReference type="EMBL" id="MU839011">
    <property type="protein sequence ID" value="KAK1766544.1"/>
    <property type="molecule type" value="Genomic_DNA"/>
</dbReference>
<dbReference type="InterPro" id="IPR056542">
    <property type="entry name" value="Ig-like_POM152_1st"/>
</dbReference>
<feature type="domain" description="Nucleoporin POM152 Ig-like" evidence="5">
    <location>
        <begin position="1168"/>
        <end position="1249"/>
    </location>
</feature>
<protein>
    <recommendedName>
        <fullName evidence="10">Nucleoporin Pom152</fullName>
    </recommendedName>
</protein>
<organism evidence="8 9">
    <name type="scientific">Phialemonium atrogriseum</name>
    <dbReference type="NCBI Taxonomy" id="1093897"/>
    <lineage>
        <taxon>Eukaryota</taxon>
        <taxon>Fungi</taxon>
        <taxon>Dikarya</taxon>
        <taxon>Ascomycota</taxon>
        <taxon>Pezizomycotina</taxon>
        <taxon>Sordariomycetes</taxon>
        <taxon>Sordariomycetidae</taxon>
        <taxon>Cephalothecales</taxon>
        <taxon>Cephalothecaceae</taxon>
        <taxon>Phialemonium</taxon>
    </lineage>
</organism>
<evidence type="ECO:0000259" key="3">
    <source>
        <dbReference type="Pfam" id="PF23664"/>
    </source>
</evidence>
<dbReference type="Pfam" id="PF23664">
    <property type="entry name" value="Ig_Pom152"/>
    <property type="match status" value="2"/>
</dbReference>
<keyword evidence="2" id="KW-0472">Membrane</keyword>
<feature type="domain" description="Nucleoporin POM152 Ig-like" evidence="5">
    <location>
        <begin position="455"/>
        <end position="559"/>
    </location>
</feature>
<keyword evidence="9" id="KW-1185">Reference proteome</keyword>
<dbReference type="PANTHER" id="PTHR28206">
    <property type="entry name" value="NUCLEOPORIN POM152"/>
    <property type="match status" value="1"/>
</dbReference>
<evidence type="ECO:0000259" key="4">
    <source>
        <dbReference type="Pfam" id="PF24097"/>
    </source>
</evidence>
<dbReference type="InterPro" id="IPR037701">
    <property type="entry name" value="Pom152"/>
</dbReference>
<keyword evidence="2" id="KW-1133">Transmembrane helix</keyword>
<feature type="transmembrane region" description="Helical" evidence="2">
    <location>
        <begin position="131"/>
        <end position="155"/>
    </location>
</feature>
<dbReference type="PANTHER" id="PTHR28206:SF1">
    <property type="entry name" value="NUCLEOPORIN POM152"/>
    <property type="match status" value="1"/>
</dbReference>
<evidence type="ECO:0000259" key="6">
    <source>
        <dbReference type="Pfam" id="PF24519"/>
    </source>
</evidence>
<dbReference type="GO" id="GO:0006606">
    <property type="term" value="P:protein import into nucleus"/>
    <property type="evidence" value="ECO:0007669"/>
    <property type="project" value="TreeGrafter"/>
</dbReference>
<evidence type="ECO:0000259" key="7">
    <source>
        <dbReference type="Pfam" id="PF24527"/>
    </source>
</evidence>
<evidence type="ECO:0000256" key="2">
    <source>
        <dbReference type="SAM" id="Phobius"/>
    </source>
</evidence>
<dbReference type="Pfam" id="PF24527">
    <property type="entry name" value="Ig-like_Pom152_9"/>
    <property type="match status" value="1"/>
</dbReference>
<dbReference type="Pfam" id="PF24519">
    <property type="entry name" value="Ig-like_Pom152_1"/>
    <property type="match status" value="1"/>
</dbReference>
<dbReference type="GO" id="GO:0070762">
    <property type="term" value="C:nuclear pore transmembrane ring"/>
    <property type="evidence" value="ECO:0007669"/>
    <property type="project" value="TreeGrafter"/>
</dbReference>
<gene>
    <name evidence="8" type="ORF">QBC33DRAFT_541387</name>
</gene>
<feature type="domain" description="Nucleoporin POM152 Ig-like" evidence="5">
    <location>
        <begin position="765"/>
        <end position="852"/>
    </location>
</feature>
<dbReference type="GO" id="GO:0017056">
    <property type="term" value="F:structural constituent of nuclear pore"/>
    <property type="evidence" value="ECO:0007669"/>
    <property type="project" value="InterPro"/>
</dbReference>
<dbReference type="InterPro" id="IPR056541">
    <property type="entry name" value="Ig-like_POM152"/>
</dbReference>
<evidence type="ECO:0000256" key="1">
    <source>
        <dbReference type="SAM" id="MobiDB-lite"/>
    </source>
</evidence>
<dbReference type="InterPro" id="IPR056540">
    <property type="entry name" value="TMD_POM152"/>
</dbReference>
<dbReference type="InterPro" id="IPR056544">
    <property type="entry name" value="Ig_POM152"/>
</dbReference>
<dbReference type="InterPro" id="IPR056543">
    <property type="entry name" value="Ig-like_POM152_9th"/>
</dbReference>
<evidence type="ECO:0000313" key="8">
    <source>
        <dbReference type="EMBL" id="KAK1766544.1"/>
    </source>
</evidence>
<dbReference type="Pfam" id="PF24312">
    <property type="entry name" value="Ig-like_POM152"/>
    <property type="match status" value="3"/>
</dbReference>
<keyword evidence="2" id="KW-0812">Transmembrane</keyword>